<dbReference type="EMBL" id="JAAAID010001165">
    <property type="protein sequence ID" value="KAG0011342.1"/>
    <property type="molecule type" value="Genomic_DNA"/>
</dbReference>
<dbReference type="PANTHER" id="PTHR47356:SF2">
    <property type="entry name" value="FAD-BINDING DOMAIN-CONTAINING PROTEIN-RELATED"/>
    <property type="match status" value="1"/>
</dbReference>
<comment type="similarity">
    <text evidence="1">Belongs to the paxM FAD-dependent monooxygenase family.</text>
</comment>
<evidence type="ECO:0000256" key="2">
    <source>
        <dbReference type="ARBA" id="ARBA00022630"/>
    </source>
</evidence>
<accession>A0A9P6SYF7</accession>
<dbReference type="PANTHER" id="PTHR47356">
    <property type="entry name" value="FAD-DEPENDENT MONOOXYGENASE ASQG-RELATED"/>
    <property type="match status" value="1"/>
</dbReference>
<feature type="domain" description="FAD-binding" evidence="6">
    <location>
        <begin position="297"/>
        <end position="374"/>
    </location>
</feature>
<keyword evidence="4" id="KW-0560">Oxidoreductase</keyword>
<keyword evidence="5" id="KW-0472">Membrane</keyword>
<dbReference type="Gene3D" id="3.50.50.60">
    <property type="entry name" value="FAD/NAD(P)-binding domain"/>
    <property type="match status" value="1"/>
</dbReference>
<evidence type="ECO:0000256" key="5">
    <source>
        <dbReference type="SAM" id="Phobius"/>
    </source>
</evidence>
<dbReference type="AlphaFoldDB" id="A0A9P6SYF7"/>
<name>A0A9P6SYF7_9FUNG</name>
<feature type="non-terminal residue" evidence="7">
    <location>
        <position position="389"/>
    </location>
</feature>
<feature type="domain" description="FAD-binding" evidence="6">
    <location>
        <begin position="9"/>
        <end position="170"/>
    </location>
</feature>
<evidence type="ECO:0000256" key="1">
    <source>
        <dbReference type="ARBA" id="ARBA00007992"/>
    </source>
</evidence>
<protein>
    <recommendedName>
        <fullName evidence="6">FAD-binding domain-containing protein</fullName>
    </recommendedName>
</protein>
<keyword evidence="8" id="KW-1185">Reference proteome</keyword>
<keyword evidence="5" id="KW-0812">Transmembrane</keyword>
<dbReference type="Proteomes" id="UP000703661">
    <property type="component" value="Unassembled WGS sequence"/>
</dbReference>
<sequence>MSESKQVPTVMIAGAGLGGLLLGALLERINIPYHIFERAPVVRPLGAVMTLGANVLPVFEQLGLLGEIEKMSLPCRSIGIYGAERELLGSINLSGHKTVAGYENYMFARPRLYQILMSQVPANKISLGKKILRTEEKEGKVTIHCSDGSSYEGDLLVGADGAYSGVRQSLYKRLSDKDLLPKEDQENLAVGYVSMVGVTEALDPEKFPILKGDFCNLYKVIGKESRGCSIVAIPDGRIGWLLTVQLDEGEAKAQQFRNSEWGPESNEAMLKDFEDMPCPFGGTLADIFAFTPRHLISKVFLEEKMFKTWYHGRTVLLGDACHKMLPGAGQGAVNAMQDAVVLANSIYNMADASEESITNGFKEYYSQRYERAHEQIKRSGNMSSLLSGQ</sequence>
<feature type="transmembrane region" description="Helical" evidence="5">
    <location>
        <begin position="7"/>
        <end position="26"/>
    </location>
</feature>
<evidence type="ECO:0000313" key="8">
    <source>
        <dbReference type="Proteomes" id="UP000703661"/>
    </source>
</evidence>
<dbReference type="Pfam" id="PF01494">
    <property type="entry name" value="FAD_binding_3"/>
    <property type="match status" value="2"/>
</dbReference>
<evidence type="ECO:0000256" key="3">
    <source>
        <dbReference type="ARBA" id="ARBA00022827"/>
    </source>
</evidence>
<reference evidence="7" key="1">
    <citation type="journal article" date="2020" name="Fungal Divers.">
        <title>Resolving the Mortierellaceae phylogeny through synthesis of multi-gene phylogenetics and phylogenomics.</title>
        <authorList>
            <person name="Vandepol N."/>
            <person name="Liber J."/>
            <person name="Desiro A."/>
            <person name="Na H."/>
            <person name="Kennedy M."/>
            <person name="Barry K."/>
            <person name="Grigoriev I.V."/>
            <person name="Miller A.N."/>
            <person name="O'Donnell K."/>
            <person name="Stajich J.E."/>
            <person name="Bonito G."/>
        </authorList>
    </citation>
    <scope>NUCLEOTIDE SEQUENCE</scope>
    <source>
        <strain evidence="7">NRRL 2769</strain>
    </source>
</reference>
<keyword evidence="2" id="KW-0285">Flavoprotein</keyword>
<dbReference type="GO" id="GO:0071949">
    <property type="term" value="F:FAD binding"/>
    <property type="evidence" value="ECO:0007669"/>
    <property type="project" value="InterPro"/>
</dbReference>
<organism evidence="7 8">
    <name type="scientific">Entomortierella chlamydospora</name>
    <dbReference type="NCBI Taxonomy" id="101097"/>
    <lineage>
        <taxon>Eukaryota</taxon>
        <taxon>Fungi</taxon>
        <taxon>Fungi incertae sedis</taxon>
        <taxon>Mucoromycota</taxon>
        <taxon>Mortierellomycotina</taxon>
        <taxon>Mortierellomycetes</taxon>
        <taxon>Mortierellales</taxon>
        <taxon>Mortierellaceae</taxon>
        <taxon>Entomortierella</taxon>
    </lineage>
</organism>
<keyword evidence="5" id="KW-1133">Transmembrane helix</keyword>
<evidence type="ECO:0000313" key="7">
    <source>
        <dbReference type="EMBL" id="KAG0011342.1"/>
    </source>
</evidence>
<dbReference type="GO" id="GO:0004497">
    <property type="term" value="F:monooxygenase activity"/>
    <property type="evidence" value="ECO:0007669"/>
    <property type="project" value="InterPro"/>
</dbReference>
<comment type="caution">
    <text evidence="7">The sequence shown here is derived from an EMBL/GenBank/DDBJ whole genome shotgun (WGS) entry which is preliminary data.</text>
</comment>
<gene>
    <name evidence="7" type="ORF">BGZ80_000759</name>
</gene>
<proteinExistence type="inferred from homology"/>
<dbReference type="InterPro" id="IPR002938">
    <property type="entry name" value="FAD-bd"/>
</dbReference>
<evidence type="ECO:0000259" key="6">
    <source>
        <dbReference type="Pfam" id="PF01494"/>
    </source>
</evidence>
<dbReference type="InterPro" id="IPR050562">
    <property type="entry name" value="FAD_mOase_fung"/>
</dbReference>
<keyword evidence="3" id="KW-0274">FAD</keyword>
<dbReference type="SUPFAM" id="SSF51905">
    <property type="entry name" value="FAD/NAD(P)-binding domain"/>
    <property type="match status" value="1"/>
</dbReference>
<dbReference type="PRINTS" id="PR00420">
    <property type="entry name" value="RNGMNOXGNASE"/>
</dbReference>
<evidence type="ECO:0000256" key="4">
    <source>
        <dbReference type="ARBA" id="ARBA00023002"/>
    </source>
</evidence>
<dbReference type="InterPro" id="IPR036188">
    <property type="entry name" value="FAD/NAD-bd_sf"/>
</dbReference>